<dbReference type="SUPFAM" id="SSF51735">
    <property type="entry name" value="NAD(P)-binding Rossmann-fold domains"/>
    <property type="match status" value="1"/>
</dbReference>
<comment type="similarity">
    <text evidence="1">Belongs to the short-chain dehydrogenases/reductases (SDR) family.</text>
</comment>
<keyword evidence="4" id="KW-1185">Reference proteome</keyword>
<dbReference type="PANTHER" id="PTHR24320">
    <property type="entry name" value="RETINOL DEHYDROGENASE"/>
    <property type="match status" value="1"/>
</dbReference>
<dbReference type="PANTHER" id="PTHR24320:SF154">
    <property type="entry name" value="OXIDOREDUCTASE, SHORT-CHAIN DEHYDROGENASE_REDUCTASE FAMILY (AFU_ORTHOLOGUE AFUA_2G04560)"/>
    <property type="match status" value="1"/>
</dbReference>
<evidence type="ECO:0000256" key="2">
    <source>
        <dbReference type="ARBA" id="ARBA00023002"/>
    </source>
</evidence>
<dbReference type="InParanoid" id="A0A1V8SU21"/>
<evidence type="ECO:0008006" key="5">
    <source>
        <dbReference type="Google" id="ProtNLM"/>
    </source>
</evidence>
<accession>A0A1V8SU21</accession>
<dbReference type="GO" id="GO:0016491">
    <property type="term" value="F:oxidoreductase activity"/>
    <property type="evidence" value="ECO:0007669"/>
    <property type="project" value="UniProtKB-KW"/>
</dbReference>
<sequence>MSSINFNPDKEIPSLAGKVIFITGGTAGLGSGSIRALAKHEPAQIIFSGRNEKSANALIEDVRKQSPNVKVTFVRCDISSLASVQECAITIKSTTDRLDIFMLNAGIMAVPPATSADGYEIQFATNHLGHALLVKLLLPLLQHTAKLPGADVRVINMTSIAYQQAPSQGIDFATLKSSQANLGLLNKWARYGQSKLAQMLYTDELASHYPEITWVSIHPGVILTGLFENTTFLTRLPVLLLNFGKTTPVEQGHYAQCWAATAKGVVNGMYYEPIGIKAKRTTSQARDTKLAAKLWEWTQTELAKW</sequence>
<evidence type="ECO:0000256" key="1">
    <source>
        <dbReference type="ARBA" id="ARBA00006484"/>
    </source>
</evidence>
<gene>
    <name evidence="3" type="ORF">B0A48_12182</name>
</gene>
<evidence type="ECO:0000313" key="3">
    <source>
        <dbReference type="EMBL" id="OQO02653.1"/>
    </source>
</evidence>
<dbReference type="InterPro" id="IPR036291">
    <property type="entry name" value="NAD(P)-bd_dom_sf"/>
</dbReference>
<evidence type="ECO:0000313" key="4">
    <source>
        <dbReference type="Proteomes" id="UP000192596"/>
    </source>
</evidence>
<proteinExistence type="inferred from homology"/>
<keyword evidence="2" id="KW-0560">Oxidoreductase</keyword>
<name>A0A1V8SU21_9PEZI</name>
<dbReference type="STRING" id="1507870.A0A1V8SU21"/>
<dbReference type="AlphaFoldDB" id="A0A1V8SU21"/>
<dbReference type="Proteomes" id="UP000192596">
    <property type="component" value="Unassembled WGS sequence"/>
</dbReference>
<protein>
    <recommendedName>
        <fullName evidence="5">Oxidoreductase</fullName>
    </recommendedName>
</protein>
<comment type="caution">
    <text evidence="3">The sequence shown here is derived from an EMBL/GenBank/DDBJ whole genome shotgun (WGS) entry which is preliminary data.</text>
</comment>
<organism evidence="3 4">
    <name type="scientific">Cryoendolithus antarcticus</name>
    <dbReference type="NCBI Taxonomy" id="1507870"/>
    <lineage>
        <taxon>Eukaryota</taxon>
        <taxon>Fungi</taxon>
        <taxon>Dikarya</taxon>
        <taxon>Ascomycota</taxon>
        <taxon>Pezizomycotina</taxon>
        <taxon>Dothideomycetes</taxon>
        <taxon>Dothideomycetidae</taxon>
        <taxon>Cladosporiales</taxon>
        <taxon>Cladosporiaceae</taxon>
        <taxon>Cryoendolithus</taxon>
    </lineage>
</organism>
<dbReference type="OrthoDB" id="191139at2759"/>
<dbReference type="InterPro" id="IPR002347">
    <property type="entry name" value="SDR_fam"/>
</dbReference>
<dbReference type="PRINTS" id="PR00081">
    <property type="entry name" value="GDHRDH"/>
</dbReference>
<dbReference type="Pfam" id="PF00106">
    <property type="entry name" value="adh_short"/>
    <property type="match status" value="1"/>
</dbReference>
<dbReference type="FunCoup" id="A0A1V8SU21">
    <property type="interactions" value="443"/>
</dbReference>
<dbReference type="Gene3D" id="3.40.50.720">
    <property type="entry name" value="NAD(P)-binding Rossmann-like Domain"/>
    <property type="match status" value="1"/>
</dbReference>
<reference evidence="4" key="1">
    <citation type="submission" date="2017-03" db="EMBL/GenBank/DDBJ databases">
        <title>Genomes of endolithic fungi from Antarctica.</title>
        <authorList>
            <person name="Coleine C."/>
            <person name="Masonjones S."/>
            <person name="Stajich J.E."/>
        </authorList>
    </citation>
    <scope>NUCLEOTIDE SEQUENCE [LARGE SCALE GENOMIC DNA]</scope>
    <source>
        <strain evidence="4">CCFEE 5527</strain>
    </source>
</reference>
<dbReference type="EMBL" id="NAJO01000027">
    <property type="protein sequence ID" value="OQO02653.1"/>
    <property type="molecule type" value="Genomic_DNA"/>
</dbReference>